<reference evidence="5 6" key="1">
    <citation type="journal article" date="2015" name="Int. J. Syst. Evol. Microbiol.">
        <title>Hyunsoonleella pacifica sp. nov., isolated from seawater of South Pacific Gyre.</title>
        <authorList>
            <person name="Gao X."/>
            <person name="Zhang Z."/>
            <person name="Dai X."/>
            <person name="Zhang X.H."/>
        </authorList>
    </citation>
    <scope>NUCLEOTIDE SEQUENCE [LARGE SCALE GENOMIC DNA]</scope>
    <source>
        <strain evidence="5 6">SW033</strain>
    </source>
</reference>
<feature type="domain" description="HTH gntR-type" evidence="4">
    <location>
        <begin position="13"/>
        <end position="81"/>
    </location>
</feature>
<evidence type="ECO:0000256" key="3">
    <source>
        <dbReference type="ARBA" id="ARBA00023163"/>
    </source>
</evidence>
<dbReference type="Pfam" id="PF00392">
    <property type="entry name" value="GntR"/>
    <property type="match status" value="1"/>
</dbReference>
<dbReference type="Gene3D" id="1.10.10.10">
    <property type="entry name" value="Winged helix-like DNA-binding domain superfamily/Winged helix DNA-binding domain"/>
    <property type="match status" value="1"/>
</dbReference>
<dbReference type="OrthoDB" id="742238at2"/>
<dbReference type="Proteomes" id="UP000292372">
    <property type="component" value="Unassembled WGS sequence"/>
</dbReference>
<dbReference type="RefSeq" id="WP_130935294.1">
    <property type="nucleotide sequence ID" value="NZ_BMEE01000001.1"/>
</dbReference>
<dbReference type="SUPFAM" id="SSF53822">
    <property type="entry name" value="Periplasmic binding protein-like I"/>
    <property type="match status" value="1"/>
</dbReference>
<dbReference type="EMBL" id="SIRS01000001">
    <property type="protein sequence ID" value="TBN18778.1"/>
    <property type="molecule type" value="Genomic_DNA"/>
</dbReference>
<keyword evidence="2" id="KW-0238">DNA-binding</keyword>
<gene>
    <name evidence="5" type="ORF">EYD46_01555</name>
</gene>
<protein>
    <submittedName>
        <fullName evidence="5">GntR family transcriptional regulator</fullName>
    </submittedName>
</protein>
<dbReference type="GO" id="GO:0003700">
    <property type="term" value="F:DNA-binding transcription factor activity"/>
    <property type="evidence" value="ECO:0007669"/>
    <property type="project" value="InterPro"/>
</dbReference>
<evidence type="ECO:0000256" key="2">
    <source>
        <dbReference type="ARBA" id="ARBA00023125"/>
    </source>
</evidence>
<evidence type="ECO:0000313" key="5">
    <source>
        <dbReference type="EMBL" id="TBN18778.1"/>
    </source>
</evidence>
<accession>A0A4Q9FRR1</accession>
<dbReference type="InterPro" id="IPR028082">
    <property type="entry name" value="Peripla_BP_I"/>
</dbReference>
<name>A0A4Q9FRR1_9FLAO</name>
<comment type="caution">
    <text evidence="5">The sequence shown here is derived from an EMBL/GenBank/DDBJ whole genome shotgun (WGS) entry which is preliminary data.</text>
</comment>
<dbReference type="PANTHER" id="PTHR38445:SF10">
    <property type="entry name" value="GNTR-FAMILY TRANSCRIPTIONAL REGULATOR"/>
    <property type="match status" value="1"/>
</dbReference>
<evidence type="ECO:0000259" key="4">
    <source>
        <dbReference type="PROSITE" id="PS50949"/>
    </source>
</evidence>
<dbReference type="SMART" id="SM00345">
    <property type="entry name" value="HTH_GNTR"/>
    <property type="match status" value="1"/>
</dbReference>
<dbReference type="GO" id="GO:0003677">
    <property type="term" value="F:DNA binding"/>
    <property type="evidence" value="ECO:0007669"/>
    <property type="project" value="UniProtKB-KW"/>
</dbReference>
<proteinExistence type="predicted"/>
<dbReference type="CDD" id="cd07377">
    <property type="entry name" value="WHTH_GntR"/>
    <property type="match status" value="1"/>
</dbReference>
<dbReference type="InterPro" id="IPR036390">
    <property type="entry name" value="WH_DNA-bd_sf"/>
</dbReference>
<dbReference type="SUPFAM" id="SSF46785">
    <property type="entry name" value="Winged helix' DNA-binding domain"/>
    <property type="match status" value="1"/>
</dbReference>
<evidence type="ECO:0000256" key="1">
    <source>
        <dbReference type="ARBA" id="ARBA00023015"/>
    </source>
</evidence>
<dbReference type="Gene3D" id="3.40.50.2300">
    <property type="match status" value="2"/>
</dbReference>
<organism evidence="5 6">
    <name type="scientific">Hyunsoonleella pacifica</name>
    <dbReference type="NCBI Taxonomy" id="1080224"/>
    <lineage>
        <taxon>Bacteria</taxon>
        <taxon>Pseudomonadati</taxon>
        <taxon>Bacteroidota</taxon>
        <taxon>Flavobacteriia</taxon>
        <taxon>Flavobacteriales</taxon>
        <taxon>Flavobacteriaceae</taxon>
    </lineage>
</organism>
<sequence length="346" mass="40316">MIDHIKLDANSMVPKYLQIINSIVYNISNGNAKIGDKVPSINKLSQEFYLSRDTVERAYRVLRKRKIIVSVQGKGTYIANTELISKLNVLFFVNKLSPYKMMIYNSFLKEMGDTCHVDLHSYHCDETLFLELMTKYKNDYDYYVIVPHFRTENLSYTNFTSKVSEAINEIPKESLVLLDSNSHQIEGDFIEVFQDFENDIFTALEKGKEKIDKYNKLTLVYPKTSFYPYPREILNGFRKYCANYNFDFEIIEEISNECVLEKKTLYITIEDDDLVRVMHQIKESNFTLGRDIGVISYNDAPLKQILGITVISIDFNDMGIQTAKMITENKKEKVKAPFYFMDRGSV</sequence>
<dbReference type="InterPro" id="IPR000524">
    <property type="entry name" value="Tscrpt_reg_HTH_GntR"/>
</dbReference>
<dbReference type="PROSITE" id="PS50949">
    <property type="entry name" value="HTH_GNTR"/>
    <property type="match status" value="1"/>
</dbReference>
<evidence type="ECO:0000313" key="6">
    <source>
        <dbReference type="Proteomes" id="UP000292372"/>
    </source>
</evidence>
<keyword evidence="6" id="KW-1185">Reference proteome</keyword>
<keyword evidence="1" id="KW-0805">Transcription regulation</keyword>
<dbReference type="AlphaFoldDB" id="A0A4Q9FRR1"/>
<dbReference type="PANTHER" id="PTHR38445">
    <property type="entry name" value="HTH-TYPE TRANSCRIPTIONAL REPRESSOR YTRA"/>
    <property type="match status" value="1"/>
</dbReference>
<dbReference type="InterPro" id="IPR036388">
    <property type="entry name" value="WH-like_DNA-bd_sf"/>
</dbReference>
<keyword evidence="3" id="KW-0804">Transcription</keyword>